<feature type="non-terminal residue" evidence="2">
    <location>
        <position position="187"/>
    </location>
</feature>
<dbReference type="GO" id="GO:0016301">
    <property type="term" value="F:kinase activity"/>
    <property type="evidence" value="ECO:0007669"/>
    <property type="project" value="InterPro"/>
</dbReference>
<dbReference type="EMBL" id="BARS01012905">
    <property type="protein sequence ID" value="GAF91416.1"/>
    <property type="molecule type" value="Genomic_DNA"/>
</dbReference>
<dbReference type="GO" id="GO:0005886">
    <property type="term" value="C:plasma membrane"/>
    <property type="evidence" value="ECO:0007669"/>
    <property type="project" value="TreeGrafter"/>
</dbReference>
<dbReference type="SMART" id="SM00046">
    <property type="entry name" value="DAGKc"/>
    <property type="match status" value="1"/>
</dbReference>
<dbReference type="PANTHER" id="PTHR12358:SF106">
    <property type="entry name" value="LIPID KINASE YEGS"/>
    <property type="match status" value="1"/>
</dbReference>
<feature type="domain" description="DAGKc" evidence="1">
    <location>
        <begin position="1"/>
        <end position="130"/>
    </location>
</feature>
<sequence length="187" mass="19843">AKVIVNPVAGAYSTRRKWPRISKLLKHVGLSFDYEYTEGVGHAIELAKAAASDGYRYLVAVGGDGTVNEVANGILRSTGSSSITLGVVSTGTGSDFVRSVGVPRDYTSACSFLTSSRRLSIDVGVVEYKSRGQSLQRFFVNAAGVGFDATVVEATERLPKYFGGTIPYLAGLLGSLFGYRNKSVVLS</sequence>
<organism evidence="2">
    <name type="scientific">marine sediment metagenome</name>
    <dbReference type="NCBI Taxonomy" id="412755"/>
    <lineage>
        <taxon>unclassified sequences</taxon>
        <taxon>metagenomes</taxon>
        <taxon>ecological metagenomes</taxon>
    </lineage>
</organism>
<evidence type="ECO:0000313" key="2">
    <source>
        <dbReference type="EMBL" id="GAF91416.1"/>
    </source>
</evidence>
<dbReference type="SUPFAM" id="SSF111331">
    <property type="entry name" value="NAD kinase/diacylglycerol kinase-like"/>
    <property type="match status" value="1"/>
</dbReference>
<dbReference type="InterPro" id="IPR001206">
    <property type="entry name" value="Diacylglycerol_kinase_cat_dom"/>
</dbReference>
<name>X0TW55_9ZZZZ</name>
<reference evidence="2" key="1">
    <citation type="journal article" date="2014" name="Front. Microbiol.">
        <title>High frequency of phylogenetically diverse reductive dehalogenase-homologous genes in deep subseafloor sedimentary metagenomes.</title>
        <authorList>
            <person name="Kawai M."/>
            <person name="Futagami T."/>
            <person name="Toyoda A."/>
            <person name="Takaki Y."/>
            <person name="Nishi S."/>
            <person name="Hori S."/>
            <person name="Arai W."/>
            <person name="Tsubouchi T."/>
            <person name="Morono Y."/>
            <person name="Uchiyama I."/>
            <person name="Ito T."/>
            <person name="Fujiyama A."/>
            <person name="Inagaki F."/>
            <person name="Takami H."/>
        </authorList>
    </citation>
    <scope>NUCLEOTIDE SEQUENCE</scope>
    <source>
        <strain evidence="2">Expedition CK06-06</strain>
    </source>
</reference>
<dbReference type="InterPro" id="IPR050187">
    <property type="entry name" value="Lipid_Phosphate_FormReg"/>
</dbReference>
<evidence type="ECO:0000259" key="1">
    <source>
        <dbReference type="PROSITE" id="PS50146"/>
    </source>
</evidence>
<accession>X0TW55</accession>
<dbReference type="PROSITE" id="PS50146">
    <property type="entry name" value="DAGK"/>
    <property type="match status" value="1"/>
</dbReference>
<dbReference type="PANTHER" id="PTHR12358">
    <property type="entry name" value="SPHINGOSINE KINASE"/>
    <property type="match status" value="1"/>
</dbReference>
<dbReference type="Gene3D" id="3.40.50.10330">
    <property type="entry name" value="Probable inorganic polyphosphate/atp-NAD kinase, domain 1"/>
    <property type="match status" value="1"/>
</dbReference>
<dbReference type="Pfam" id="PF00781">
    <property type="entry name" value="DAGK_cat"/>
    <property type="match status" value="1"/>
</dbReference>
<dbReference type="InterPro" id="IPR017438">
    <property type="entry name" value="ATP-NAD_kinase_N"/>
</dbReference>
<comment type="caution">
    <text evidence="2">The sequence shown here is derived from an EMBL/GenBank/DDBJ whole genome shotgun (WGS) entry which is preliminary data.</text>
</comment>
<proteinExistence type="predicted"/>
<dbReference type="Gene3D" id="2.60.200.40">
    <property type="match status" value="1"/>
</dbReference>
<feature type="non-terminal residue" evidence="2">
    <location>
        <position position="1"/>
    </location>
</feature>
<protein>
    <recommendedName>
        <fullName evidence="1">DAGKc domain-containing protein</fullName>
    </recommendedName>
</protein>
<gene>
    <name evidence="2" type="ORF">S01H1_22737</name>
</gene>
<dbReference type="InterPro" id="IPR016064">
    <property type="entry name" value="NAD/diacylglycerol_kinase_sf"/>
</dbReference>
<dbReference type="AlphaFoldDB" id="X0TW55"/>